<reference evidence="1" key="1">
    <citation type="submission" date="2014-09" db="EMBL/GenBank/DDBJ databases">
        <authorList>
            <person name="Magalhaes I.L.F."/>
            <person name="Oliveira U."/>
            <person name="Santos F.R."/>
            <person name="Vidigal T.H.D.A."/>
            <person name="Brescovit A.D."/>
            <person name="Santos A.J."/>
        </authorList>
    </citation>
    <scope>NUCLEOTIDE SEQUENCE</scope>
    <source>
        <tissue evidence="1">Shoot tissue taken approximately 20 cm above the soil surface</tissue>
    </source>
</reference>
<evidence type="ECO:0000313" key="1">
    <source>
        <dbReference type="EMBL" id="JAE32485.1"/>
    </source>
</evidence>
<organism evidence="1">
    <name type="scientific">Arundo donax</name>
    <name type="common">Giant reed</name>
    <name type="synonym">Donax arundinaceus</name>
    <dbReference type="NCBI Taxonomy" id="35708"/>
    <lineage>
        <taxon>Eukaryota</taxon>
        <taxon>Viridiplantae</taxon>
        <taxon>Streptophyta</taxon>
        <taxon>Embryophyta</taxon>
        <taxon>Tracheophyta</taxon>
        <taxon>Spermatophyta</taxon>
        <taxon>Magnoliopsida</taxon>
        <taxon>Liliopsida</taxon>
        <taxon>Poales</taxon>
        <taxon>Poaceae</taxon>
        <taxon>PACMAD clade</taxon>
        <taxon>Arundinoideae</taxon>
        <taxon>Arundineae</taxon>
        <taxon>Arundo</taxon>
    </lineage>
</organism>
<dbReference type="AlphaFoldDB" id="A0A0A9H5I6"/>
<dbReference type="EMBL" id="GBRH01165411">
    <property type="protein sequence ID" value="JAE32485.1"/>
    <property type="molecule type" value="Transcribed_RNA"/>
</dbReference>
<proteinExistence type="predicted"/>
<protein>
    <submittedName>
        <fullName evidence="1">Uncharacterized protein</fullName>
    </submittedName>
</protein>
<accession>A0A0A9H5I6</accession>
<reference evidence="1" key="2">
    <citation type="journal article" date="2015" name="Data Brief">
        <title>Shoot transcriptome of the giant reed, Arundo donax.</title>
        <authorList>
            <person name="Barrero R.A."/>
            <person name="Guerrero F.D."/>
            <person name="Moolhuijzen P."/>
            <person name="Goolsby J.A."/>
            <person name="Tidwell J."/>
            <person name="Bellgard S.E."/>
            <person name="Bellgard M.I."/>
        </authorList>
    </citation>
    <scope>NUCLEOTIDE SEQUENCE</scope>
    <source>
        <tissue evidence="1">Shoot tissue taken approximately 20 cm above the soil surface</tissue>
    </source>
</reference>
<name>A0A0A9H5I6_ARUDO</name>
<sequence length="32" mass="3900">MIELMWFLSTLKALFFPSDHLSMLFHMYHIQA</sequence>